<sequence length="446" mass="48920">MRLVCKQLRAAIDDAVSSLFIGLNDSYDPDEVLQRLARTSLRPSKLHFRNFNTTQTTLLLAALAARELVPVLHEVQHLTMSSIMPLSAALVMSSTMPQLRSLYVVCHMDVSVCRAWQRLPQLSSLTLGLVPASDAAAASPLLEGLEHITSMKSLNLTYLFFLKSLNLTESYIQVDEGSLAACKQLTKLIYERCFPALTQLTQLLQLEVVQDLSSDSLPLLATLPQLADLRLQSCPLQPSSQLSRFLFQNLTSLTVKSIHSRDLAALDCPQLQTLAVHELLEFKAAAAGAVVRQLGPPPSVSVLLEALAPWQPRSGAVEKLGLWHLSDVTHEALEWLPVNIKSLTFQSCHLLPGALSSVATRLTQLTCLDLSFSHVSVMELQLLAARAQQGALLKVYVPIALSEEEVAALETFTAYTKSWTGHTPIVIEEIGPLANLWRSIQSSSLH</sequence>
<accession>A0A699Z501</accession>
<comment type="caution">
    <text evidence="2">The sequence shown here is derived from an EMBL/GenBank/DDBJ whole genome shotgun (WGS) entry which is preliminary data.</text>
</comment>
<name>A0A699Z501_HAELA</name>
<organism evidence="2 3">
    <name type="scientific">Haematococcus lacustris</name>
    <name type="common">Green alga</name>
    <name type="synonym">Haematococcus pluvialis</name>
    <dbReference type="NCBI Taxonomy" id="44745"/>
    <lineage>
        <taxon>Eukaryota</taxon>
        <taxon>Viridiplantae</taxon>
        <taxon>Chlorophyta</taxon>
        <taxon>core chlorophytes</taxon>
        <taxon>Chlorophyceae</taxon>
        <taxon>CS clade</taxon>
        <taxon>Chlamydomonadales</taxon>
        <taxon>Haematococcaceae</taxon>
        <taxon>Haematococcus</taxon>
    </lineage>
</organism>
<dbReference type="Gene3D" id="3.80.10.10">
    <property type="entry name" value="Ribonuclease Inhibitor"/>
    <property type="match status" value="1"/>
</dbReference>
<keyword evidence="3" id="KW-1185">Reference proteome</keyword>
<proteinExistence type="predicted"/>
<dbReference type="SUPFAM" id="SSF52047">
    <property type="entry name" value="RNI-like"/>
    <property type="match status" value="1"/>
</dbReference>
<dbReference type="InterPro" id="IPR032675">
    <property type="entry name" value="LRR_dom_sf"/>
</dbReference>
<gene>
    <name evidence="2" type="ORF">HaLaN_10479</name>
</gene>
<evidence type="ECO:0000256" key="1">
    <source>
        <dbReference type="ARBA" id="ARBA00004430"/>
    </source>
</evidence>
<evidence type="ECO:0008006" key="4">
    <source>
        <dbReference type="Google" id="ProtNLM"/>
    </source>
</evidence>
<dbReference type="AlphaFoldDB" id="A0A699Z501"/>
<dbReference type="Proteomes" id="UP000485058">
    <property type="component" value="Unassembled WGS sequence"/>
</dbReference>
<evidence type="ECO:0000313" key="3">
    <source>
        <dbReference type="Proteomes" id="UP000485058"/>
    </source>
</evidence>
<reference evidence="2 3" key="1">
    <citation type="submission" date="2020-02" db="EMBL/GenBank/DDBJ databases">
        <title>Draft genome sequence of Haematococcus lacustris strain NIES-144.</title>
        <authorList>
            <person name="Morimoto D."/>
            <person name="Nakagawa S."/>
            <person name="Yoshida T."/>
            <person name="Sawayama S."/>
        </authorList>
    </citation>
    <scope>NUCLEOTIDE SEQUENCE [LARGE SCALE GENOMIC DNA]</scope>
    <source>
        <strain evidence="2 3">NIES-144</strain>
    </source>
</reference>
<dbReference type="GO" id="GO:0005930">
    <property type="term" value="C:axoneme"/>
    <property type="evidence" value="ECO:0007669"/>
    <property type="project" value="UniProtKB-SubCell"/>
</dbReference>
<protein>
    <recommendedName>
        <fullName evidence="4">F-box domain-containing protein</fullName>
    </recommendedName>
</protein>
<dbReference type="EMBL" id="BLLF01000724">
    <property type="protein sequence ID" value="GFH14428.1"/>
    <property type="molecule type" value="Genomic_DNA"/>
</dbReference>
<evidence type="ECO:0000313" key="2">
    <source>
        <dbReference type="EMBL" id="GFH14428.1"/>
    </source>
</evidence>
<comment type="subcellular location">
    <subcellularLocation>
        <location evidence="1">Cytoplasm</location>
        <location evidence="1">Cytoskeleton</location>
        <location evidence="1">Cilium axoneme</location>
    </subcellularLocation>
</comment>